<evidence type="ECO:0000313" key="2">
    <source>
        <dbReference type="Proteomes" id="UP001286313"/>
    </source>
</evidence>
<organism evidence="1 2">
    <name type="scientific">Petrolisthes cinctipes</name>
    <name type="common">Flat porcelain crab</name>
    <dbReference type="NCBI Taxonomy" id="88211"/>
    <lineage>
        <taxon>Eukaryota</taxon>
        <taxon>Metazoa</taxon>
        <taxon>Ecdysozoa</taxon>
        <taxon>Arthropoda</taxon>
        <taxon>Crustacea</taxon>
        <taxon>Multicrustacea</taxon>
        <taxon>Malacostraca</taxon>
        <taxon>Eumalacostraca</taxon>
        <taxon>Eucarida</taxon>
        <taxon>Decapoda</taxon>
        <taxon>Pleocyemata</taxon>
        <taxon>Anomura</taxon>
        <taxon>Galatheoidea</taxon>
        <taxon>Porcellanidae</taxon>
        <taxon>Petrolisthes</taxon>
    </lineage>
</organism>
<keyword evidence="2" id="KW-1185">Reference proteome</keyword>
<comment type="caution">
    <text evidence="1">The sequence shown here is derived from an EMBL/GenBank/DDBJ whole genome shotgun (WGS) entry which is preliminary data.</text>
</comment>
<accession>A0AAE1BNS1</accession>
<sequence length="111" mass="12677">MRMDYRENTLRPHAEPHVLGCCGIMQPLHPGIIASDGRRHKNHLIGVGGRLKTPGINTSVGRLGDQMRHHQTRRVRSKFFTIEVQEGQGWFGLGQKEEGHVKKYSRIQQTQ</sequence>
<evidence type="ECO:0000313" key="1">
    <source>
        <dbReference type="EMBL" id="KAK3853818.1"/>
    </source>
</evidence>
<dbReference type="EMBL" id="JAWQEG010006814">
    <property type="protein sequence ID" value="KAK3853818.1"/>
    <property type="molecule type" value="Genomic_DNA"/>
</dbReference>
<dbReference type="Proteomes" id="UP001286313">
    <property type="component" value="Unassembled WGS sequence"/>
</dbReference>
<gene>
    <name evidence="1" type="ORF">Pcinc_039653</name>
</gene>
<proteinExistence type="predicted"/>
<reference evidence="1" key="1">
    <citation type="submission" date="2023-10" db="EMBL/GenBank/DDBJ databases">
        <title>Genome assemblies of two species of porcelain crab, Petrolisthes cinctipes and Petrolisthes manimaculis (Anomura: Porcellanidae).</title>
        <authorList>
            <person name="Angst P."/>
        </authorList>
    </citation>
    <scope>NUCLEOTIDE SEQUENCE</scope>
    <source>
        <strain evidence="1">PB745_01</strain>
        <tissue evidence="1">Gill</tissue>
    </source>
</reference>
<protein>
    <submittedName>
        <fullName evidence="1">Uncharacterized protein</fullName>
    </submittedName>
</protein>
<dbReference type="AlphaFoldDB" id="A0AAE1BNS1"/>
<name>A0AAE1BNS1_PETCI</name>